<dbReference type="Gene3D" id="3.60.10.10">
    <property type="entry name" value="Endonuclease/exonuclease/phosphatase"/>
    <property type="match status" value="1"/>
</dbReference>
<dbReference type="GO" id="GO:0005737">
    <property type="term" value="C:cytoplasm"/>
    <property type="evidence" value="ECO:0007669"/>
    <property type="project" value="TreeGrafter"/>
</dbReference>
<comment type="cofactor">
    <cofactor evidence="2">
        <name>Mg(2+)</name>
        <dbReference type="ChEBI" id="CHEBI:18420"/>
    </cofactor>
</comment>
<evidence type="ECO:0000256" key="9">
    <source>
        <dbReference type="ARBA" id="ARBA00023204"/>
    </source>
</evidence>
<evidence type="ECO:0000256" key="2">
    <source>
        <dbReference type="ARBA" id="ARBA00001946"/>
    </source>
</evidence>
<evidence type="ECO:0000256" key="1">
    <source>
        <dbReference type="ARBA" id="ARBA00001936"/>
    </source>
</evidence>
<proteinExistence type="predicted"/>
<dbReference type="GO" id="GO:0004518">
    <property type="term" value="F:nuclease activity"/>
    <property type="evidence" value="ECO:0007669"/>
    <property type="project" value="UniProtKB-KW"/>
</dbReference>
<gene>
    <name evidence="13" type="ORF">CVT25_005911</name>
</gene>
<dbReference type="SUPFAM" id="SSF56219">
    <property type="entry name" value="DNase I-like"/>
    <property type="match status" value="1"/>
</dbReference>
<dbReference type="Pfam" id="PF03372">
    <property type="entry name" value="Exo_endo_phos"/>
    <property type="match status" value="1"/>
</dbReference>
<dbReference type="InParanoid" id="A0A409VSP3"/>
<evidence type="ECO:0000256" key="5">
    <source>
        <dbReference type="ARBA" id="ARBA00022723"/>
    </source>
</evidence>
<protein>
    <recommendedName>
        <fullName evidence="12">Endonuclease/exonuclease/phosphatase domain-containing protein</fullName>
    </recommendedName>
</protein>
<dbReference type="OrthoDB" id="9975959at2759"/>
<keyword evidence="14" id="KW-1185">Reference proteome</keyword>
<keyword evidence="8" id="KW-0460">Magnesium</keyword>
<feature type="region of interest" description="Disordered" evidence="11">
    <location>
        <begin position="23"/>
        <end position="43"/>
    </location>
</feature>
<sequence>MPGPKEEPRGPDEEVVIPFIPPSISDLEELEEEEEVEERAAQKEEPVIPQTLIKLKAYRFRTSKNAWKHVVTTGMNVHPDVEQATDEKKGPCSQLRIISWNVDFDSPHKEERLTAALRHIEEDVLKCKEDEAPEPCCILLQEVNHLVLPYLLRDKWVRRWFLVTPYTKDKWPEDAYYGNVTLIARSLNLIESHILHYGHSEMSRTALCVKIKLNVPGTQEKRIVSIVNTHLESLPQGTPYRPKQLEMCARFLRLNGVYGGVIAGDMNCISPGDAEIGKRLGLRDSWRKGDGDAGKTWGFQGQNAGNFPTARLDKVFYLPGMGYKVDEPKKIGVGLKIKEFSNEALWVSDHCGLDTTLRMLKPRSNSS</sequence>
<evidence type="ECO:0000313" key="13">
    <source>
        <dbReference type="EMBL" id="PPQ69310.1"/>
    </source>
</evidence>
<dbReference type="STRING" id="93625.A0A409VSP3"/>
<evidence type="ECO:0000256" key="8">
    <source>
        <dbReference type="ARBA" id="ARBA00022842"/>
    </source>
</evidence>
<dbReference type="EMBL" id="NHYD01003937">
    <property type="protein sequence ID" value="PPQ69310.1"/>
    <property type="molecule type" value="Genomic_DNA"/>
</dbReference>
<dbReference type="Proteomes" id="UP000283269">
    <property type="component" value="Unassembled WGS sequence"/>
</dbReference>
<evidence type="ECO:0000256" key="3">
    <source>
        <dbReference type="ARBA" id="ARBA00004322"/>
    </source>
</evidence>
<keyword evidence="7" id="KW-0378">Hydrolase</keyword>
<dbReference type="AlphaFoldDB" id="A0A409VSP3"/>
<evidence type="ECO:0000256" key="4">
    <source>
        <dbReference type="ARBA" id="ARBA00022722"/>
    </source>
</evidence>
<evidence type="ECO:0000313" key="14">
    <source>
        <dbReference type="Proteomes" id="UP000283269"/>
    </source>
</evidence>
<comment type="cofactor">
    <cofactor evidence="1">
        <name>Mn(2+)</name>
        <dbReference type="ChEBI" id="CHEBI:29035"/>
    </cofactor>
</comment>
<feature type="compositionally biased region" description="Acidic residues" evidence="11">
    <location>
        <begin position="26"/>
        <end position="37"/>
    </location>
</feature>
<evidence type="ECO:0000256" key="10">
    <source>
        <dbReference type="ARBA" id="ARBA00023242"/>
    </source>
</evidence>
<keyword evidence="5" id="KW-0479">Metal-binding</keyword>
<dbReference type="GO" id="GO:0006302">
    <property type="term" value="P:double-strand break repair"/>
    <property type="evidence" value="ECO:0007669"/>
    <property type="project" value="TreeGrafter"/>
</dbReference>
<accession>A0A409VSP3</accession>
<keyword evidence="9" id="KW-0234">DNA repair</keyword>
<dbReference type="InterPro" id="IPR005135">
    <property type="entry name" value="Endo/exonuclease/phosphatase"/>
</dbReference>
<dbReference type="GO" id="GO:0003697">
    <property type="term" value="F:single-stranded DNA binding"/>
    <property type="evidence" value="ECO:0007669"/>
    <property type="project" value="TreeGrafter"/>
</dbReference>
<evidence type="ECO:0000256" key="6">
    <source>
        <dbReference type="ARBA" id="ARBA00022763"/>
    </source>
</evidence>
<reference evidence="13 14" key="1">
    <citation type="journal article" date="2018" name="Evol. Lett.">
        <title>Horizontal gene cluster transfer increased hallucinogenic mushroom diversity.</title>
        <authorList>
            <person name="Reynolds H.T."/>
            <person name="Vijayakumar V."/>
            <person name="Gluck-Thaler E."/>
            <person name="Korotkin H.B."/>
            <person name="Matheny P.B."/>
            <person name="Slot J.C."/>
        </authorList>
    </citation>
    <scope>NUCLEOTIDE SEQUENCE [LARGE SCALE GENOMIC DNA]</scope>
    <source>
        <strain evidence="13 14">2631</strain>
    </source>
</reference>
<evidence type="ECO:0000259" key="12">
    <source>
        <dbReference type="Pfam" id="PF03372"/>
    </source>
</evidence>
<organism evidence="13 14">
    <name type="scientific">Psilocybe cyanescens</name>
    <dbReference type="NCBI Taxonomy" id="93625"/>
    <lineage>
        <taxon>Eukaryota</taxon>
        <taxon>Fungi</taxon>
        <taxon>Dikarya</taxon>
        <taxon>Basidiomycota</taxon>
        <taxon>Agaricomycotina</taxon>
        <taxon>Agaricomycetes</taxon>
        <taxon>Agaricomycetidae</taxon>
        <taxon>Agaricales</taxon>
        <taxon>Agaricineae</taxon>
        <taxon>Strophariaceae</taxon>
        <taxon>Psilocybe</taxon>
    </lineage>
</organism>
<evidence type="ECO:0000256" key="11">
    <source>
        <dbReference type="SAM" id="MobiDB-lite"/>
    </source>
</evidence>
<dbReference type="InterPro" id="IPR051547">
    <property type="entry name" value="TDP2-like"/>
</dbReference>
<dbReference type="PANTHER" id="PTHR15822:SF4">
    <property type="entry name" value="TYROSYL-DNA PHOSPHODIESTERASE 2"/>
    <property type="match status" value="1"/>
</dbReference>
<dbReference type="GO" id="GO:0070260">
    <property type="term" value="F:5'-tyrosyl-DNA phosphodiesterase activity"/>
    <property type="evidence" value="ECO:0007669"/>
    <property type="project" value="TreeGrafter"/>
</dbReference>
<keyword evidence="6" id="KW-0227">DNA damage</keyword>
<evidence type="ECO:0000256" key="7">
    <source>
        <dbReference type="ARBA" id="ARBA00022801"/>
    </source>
</evidence>
<dbReference type="InterPro" id="IPR036691">
    <property type="entry name" value="Endo/exonu/phosph_ase_sf"/>
</dbReference>
<keyword evidence="4" id="KW-0540">Nuclease</keyword>
<dbReference type="PANTHER" id="PTHR15822">
    <property type="entry name" value="TRAF AND TNF RECEPTOR-ASSOCIATED PROTEIN"/>
    <property type="match status" value="1"/>
</dbReference>
<name>A0A409VSP3_PSICY</name>
<comment type="caution">
    <text evidence="13">The sequence shown here is derived from an EMBL/GenBank/DDBJ whole genome shotgun (WGS) entry which is preliminary data.</text>
</comment>
<dbReference type="GO" id="GO:0046872">
    <property type="term" value="F:metal ion binding"/>
    <property type="evidence" value="ECO:0007669"/>
    <property type="project" value="UniProtKB-KW"/>
</dbReference>
<feature type="domain" description="Endonuclease/exonuclease/phosphatase" evidence="12">
    <location>
        <begin position="98"/>
        <end position="350"/>
    </location>
</feature>
<keyword evidence="10" id="KW-0539">Nucleus</keyword>
<comment type="subcellular location">
    <subcellularLocation>
        <location evidence="3">Nucleus</location>
        <location evidence="3">PML body</location>
    </subcellularLocation>
</comment>
<dbReference type="CDD" id="cd09080">
    <property type="entry name" value="TDP2"/>
    <property type="match status" value="1"/>
</dbReference>